<dbReference type="PROSITE" id="PS01261">
    <property type="entry name" value="UPF0020"/>
    <property type="match status" value="1"/>
</dbReference>
<dbReference type="Gene3D" id="3.40.50.150">
    <property type="entry name" value="Vaccinia Virus protein VP39"/>
    <property type="match status" value="1"/>
</dbReference>
<dbReference type="PANTHER" id="PTHR47313:SF1">
    <property type="entry name" value="RIBOSOMAL RNA LARGE SUBUNIT METHYLTRANSFERASE K_L"/>
    <property type="match status" value="1"/>
</dbReference>
<evidence type="ECO:0000256" key="3">
    <source>
        <dbReference type="PROSITE-ProRule" id="PRU00529"/>
    </source>
</evidence>
<keyword evidence="1 5" id="KW-0489">Methyltransferase</keyword>
<dbReference type="InterPro" id="IPR000241">
    <property type="entry name" value="RlmKL-like_Mtase"/>
</dbReference>
<dbReference type="InterPro" id="IPR002052">
    <property type="entry name" value="DNA_methylase_N6_adenine_CS"/>
</dbReference>
<dbReference type="SUPFAM" id="SSF53335">
    <property type="entry name" value="S-adenosyl-L-methionine-dependent methyltransferases"/>
    <property type="match status" value="1"/>
</dbReference>
<dbReference type="GO" id="GO:0008990">
    <property type="term" value="F:rRNA (guanine-N2-)-methyltransferase activity"/>
    <property type="evidence" value="ECO:0007669"/>
    <property type="project" value="TreeGrafter"/>
</dbReference>
<accession>Q2VBU0</accession>
<keyword evidence="2" id="KW-0808">Transferase</keyword>
<dbReference type="Pfam" id="PF22020">
    <property type="entry name" value="RlmL_1st"/>
    <property type="match status" value="1"/>
</dbReference>
<dbReference type="GO" id="GO:0003723">
    <property type="term" value="F:RNA binding"/>
    <property type="evidence" value="ECO:0007669"/>
    <property type="project" value="UniProtKB-UniRule"/>
</dbReference>
<dbReference type="PROSITE" id="PS51165">
    <property type="entry name" value="THUMP"/>
    <property type="match status" value="1"/>
</dbReference>
<dbReference type="PANTHER" id="PTHR47313">
    <property type="entry name" value="RIBOSOMAL RNA LARGE SUBUNIT METHYLTRANSFERASE K/L"/>
    <property type="match status" value="1"/>
</dbReference>
<reference evidence="5" key="1">
    <citation type="journal article" date="2005" name="Appl. Environ. Microbiol.">
        <title>Sequence and expression analyses of Cytophaga-like hydrolases in a Western arctic metagenomic library and the Sargasso Sea.</title>
        <authorList>
            <person name="Cottrell M.T."/>
            <person name="Yu L."/>
            <person name="Kirchman D.L."/>
        </authorList>
    </citation>
    <scope>NUCLEOTIDE SEQUENCE</scope>
</reference>
<name>Q2VBU0_9BACT</name>
<dbReference type="Pfam" id="PF01170">
    <property type="entry name" value="UPF0020"/>
    <property type="match status" value="1"/>
</dbReference>
<dbReference type="AlphaFoldDB" id="Q2VBU0"/>
<dbReference type="CDD" id="cd11715">
    <property type="entry name" value="THUMP_AdoMetMT"/>
    <property type="match status" value="1"/>
</dbReference>
<evidence type="ECO:0000256" key="1">
    <source>
        <dbReference type="ARBA" id="ARBA00022603"/>
    </source>
</evidence>
<evidence type="ECO:0000256" key="2">
    <source>
        <dbReference type="ARBA" id="ARBA00022679"/>
    </source>
</evidence>
<evidence type="ECO:0000313" key="5">
    <source>
        <dbReference type="EMBL" id="ABB86531.1"/>
    </source>
</evidence>
<protein>
    <submittedName>
        <fullName evidence="5">Putative N6-adenine-specific DNA methylase</fullName>
    </submittedName>
</protein>
<dbReference type="InterPro" id="IPR054170">
    <property type="entry name" value="RlmL_1st"/>
</dbReference>
<dbReference type="InterPro" id="IPR053943">
    <property type="entry name" value="RlmKL-like_Mtase_CS"/>
</dbReference>
<dbReference type="PRINTS" id="PR00507">
    <property type="entry name" value="N12N6MTFRASE"/>
</dbReference>
<dbReference type="PROSITE" id="PS00092">
    <property type="entry name" value="N6_MTASE"/>
    <property type="match status" value="1"/>
</dbReference>
<keyword evidence="3" id="KW-0694">RNA-binding</keyword>
<sequence length="387" mass="44319">MSNDFKIVAKTFFGFEPLLADELLKLGAKKIEIGVRNVSFFGDIGFLYKANLSLRTAIRILKPIKTFQINDEKDLYSSVFNFNWEDYLSIDNSFSIESVLNTDFFSHSLFVSQRVKDGIVDRFRKLFGKRPDVDLEDPDIKINIHLSQNNLTISLDASGKPLNQRGYRSQTNIAPINEVLAAGIVILSNWDCESDLLDPMCGSGTFLIEAAMYATNYPANIKRNSFLFQNWNDWDSDLFEMIKTSVLNKVKPFDHKIIGYDKAPSAILKCKQNIINAGFEDVIEVCENDFFNTKKTNDQFLHLLFNPPYGERLKIDIESFYKQIGDTLKSNYTNSNAWFITSSLEALKYVGLRPSRKIKLFNGKLESRLAKYEIYSGSKKTHKQSKQ</sequence>
<feature type="domain" description="THUMP" evidence="4">
    <location>
        <begin position="46"/>
        <end position="157"/>
    </location>
</feature>
<proteinExistence type="predicted"/>
<evidence type="ECO:0000259" key="4">
    <source>
        <dbReference type="PROSITE" id="PS51165"/>
    </source>
</evidence>
<dbReference type="InterPro" id="IPR029063">
    <property type="entry name" value="SAM-dependent_MTases_sf"/>
</dbReference>
<dbReference type="EMBL" id="DQ272742">
    <property type="protein sequence ID" value="ABB86531.1"/>
    <property type="molecule type" value="Genomic_DNA"/>
</dbReference>
<dbReference type="Pfam" id="PF02926">
    <property type="entry name" value="THUMP"/>
    <property type="match status" value="1"/>
</dbReference>
<dbReference type="GO" id="GO:0070043">
    <property type="term" value="F:rRNA (guanine-N7-)-methyltransferase activity"/>
    <property type="evidence" value="ECO:0007669"/>
    <property type="project" value="TreeGrafter"/>
</dbReference>
<dbReference type="Gene3D" id="3.30.2130.30">
    <property type="match status" value="1"/>
</dbReference>
<dbReference type="InterPro" id="IPR004114">
    <property type="entry name" value="THUMP_dom"/>
</dbReference>
<dbReference type="SMART" id="SM00981">
    <property type="entry name" value="THUMP"/>
    <property type="match status" value="1"/>
</dbReference>
<organism evidence="5">
    <name type="scientific">uncultured Bacteroidetes bacterium 'SBI2-18 P41A3'</name>
    <dbReference type="NCBI Taxonomy" id="358068"/>
    <lineage>
        <taxon>Bacteria</taxon>
        <taxon>Pseudomonadati</taxon>
        <taxon>Bacteroidota</taxon>
        <taxon>environmental samples</taxon>
    </lineage>
</organism>